<dbReference type="EMBL" id="QRBE01000014">
    <property type="protein sequence ID" value="RDS79332.1"/>
    <property type="molecule type" value="Genomic_DNA"/>
</dbReference>
<dbReference type="Proteomes" id="UP000254258">
    <property type="component" value="Unassembled WGS sequence"/>
</dbReference>
<accession>A0A370WT87</accession>
<organism evidence="1 2">
    <name type="scientific">Dyella monticola</name>
    <dbReference type="NCBI Taxonomy" id="1927958"/>
    <lineage>
        <taxon>Bacteria</taxon>
        <taxon>Pseudomonadati</taxon>
        <taxon>Pseudomonadota</taxon>
        <taxon>Gammaproteobacteria</taxon>
        <taxon>Lysobacterales</taxon>
        <taxon>Rhodanobacteraceae</taxon>
        <taxon>Dyella</taxon>
    </lineage>
</organism>
<gene>
    <name evidence="1" type="ORF">DWU98_18580</name>
</gene>
<sequence length="65" mass="7104">MVAADKGLGVSFIRIPSEAVAGLFTILLNGQPRGLILLDTHAALTVHNMRMVYYQPHDLLVSCVR</sequence>
<comment type="caution">
    <text evidence="1">The sequence shown here is derived from an EMBL/GenBank/DDBJ whole genome shotgun (WGS) entry which is preliminary data.</text>
</comment>
<evidence type="ECO:0000313" key="1">
    <source>
        <dbReference type="EMBL" id="RDS79332.1"/>
    </source>
</evidence>
<keyword evidence="2" id="KW-1185">Reference proteome</keyword>
<reference evidence="1 2" key="1">
    <citation type="submission" date="2018-07" db="EMBL/GenBank/DDBJ databases">
        <title>Dyella monticola sp. nov. and Dyella psychrodurans sp. nov. isolated from monsoon evergreen broad-leaved forest soil of Dinghu Mountain, China.</title>
        <authorList>
            <person name="Gao Z."/>
            <person name="Qiu L."/>
        </authorList>
    </citation>
    <scope>NUCLEOTIDE SEQUENCE [LARGE SCALE GENOMIC DNA]</scope>
    <source>
        <strain evidence="1 2">4G-K06</strain>
    </source>
</reference>
<name>A0A370WT87_9GAMM</name>
<dbReference type="AlphaFoldDB" id="A0A370WT87"/>
<evidence type="ECO:0000313" key="2">
    <source>
        <dbReference type="Proteomes" id="UP000254258"/>
    </source>
</evidence>
<proteinExistence type="predicted"/>
<protein>
    <submittedName>
        <fullName evidence="1">Uncharacterized protein</fullName>
    </submittedName>
</protein>